<reference evidence="2 3" key="1">
    <citation type="submission" date="2015-08" db="EMBL/GenBank/DDBJ databases">
        <title>Next Generation Sequencing and Analysis of the Genome of Puccinia sorghi L Schw, the Causal Agent of Maize Common Rust.</title>
        <authorList>
            <person name="Rochi L."/>
            <person name="Burguener G."/>
            <person name="Darino M."/>
            <person name="Turjanski A."/>
            <person name="Kreff E."/>
            <person name="Dieguez M.J."/>
            <person name="Sacco F."/>
        </authorList>
    </citation>
    <scope>NUCLEOTIDE SEQUENCE [LARGE SCALE GENOMIC DNA]</scope>
    <source>
        <strain evidence="2 3">RO10H11247</strain>
    </source>
</reference>
<dbReference type="InterPro" id="IPR002836">
    <property type="entry name" value="PDCD5-like"/>
</dbReference>
<dbReference type="Proteomes" id="UP000037035">
    <property type="component" value="Unassembled WGS sequence"/>
</dbReference>
<dbReference type="FunFam" id="1.10.8.140:FF:000006">
    <property type="entry name" value="programmed cell death protein 5-like"/>
    <property type="match status" value="1"/>
</dbReference>
<dbReference type="Gene3D" id="1.10.8.140">
    <property type="entry name" value="PDCD5-like"/>
    <property type="match status" value="1"/>
</dbReference>
<gene>
    <name evidence="2" type="ORF">VP01_5g5</name>
</gene>
<organism evidence="2 3">
    <name type="scientific">Puccinia sorghi</name>
    <dbReference type="NCBI Taxonomy" id="27349"/>
    <lineage>
        <taxon>Eukaryota</taxon>
        <taxon>Fungi</taxon>
        <taxon>Dikarya</taxon>
        <taxon>Basidiomycota</taxon>
        <taxon>Pucciniomycotina</taxon>
        <taxon>Pucciniomycetes</taxon>
        <taxon>Pucciniales</taxon>
        <taxon>Pucciniaceae</taxon>
        <taxon>Puccinia</taxon>
    </lineage>
</organism>
<evidence type="ECO:0000256" key="1">
    <source>
        <dbReference type="ARBA" id="ARBA00010490"/>
    </source>
</evidence>
<dbReference type="PANTHER" id="PTHR10840">
    <property type="entry name" value="PROGRAMMED CELL DEATH PROTEIN 5"/>
    <property type="match status" value="1"/>
</dbReference>
<sequence length="225" mass="25142">MGGIKNLGLAALERPAEVAQADRTWNRSFLRERYHQNTGYPALKNTRVDRVVVGDMADPELEAIRQVGVLVLFVRSLSLPTPWDCSLQKRLADLASCDHPEASLPPSVISKLAGNPPGGAEEETKKAAENEEMRRTAVSQIIDNDARERLSRIALVRPQRARQVEDMLIRMAQTGQLRGRVTEEQLISVLDQLERAESGSTASVNQPKKITYVRKDAFDDDDWDL</sequence>
<dbReference type="InterPro" id="IPR036883">
    <property type="entry name" value="PDCD5-like_sf"/>
</dbReference>
<comment type="similarity">
    <text evidence="1">Belongs to the PDCD5 family.</text>
</comment>
<dbReference type="Pfam" id="PF01984">
    <property type="entry name" value="dsDNA_bind"/>
    <property type="match status" value="1"/>
</dbReference>
<comment type="caution">
    <text evidence="2">The sequence shown here is derived from an EMBL/GenBank/DDBJ whole genome shotgun (WGS) entry which is preliminary data.</text>
</comment>
<dbReference type="GO" id="GO:0005634">
    <property type="term" value="C:nucleus"/>
    <property type="evidence" value="ECO:0007669"/>
    <property type="project" value="TreeGrafter"/>
</dbReference>
<keyword evidence="3" id="KW-1185">Reference proteome</keyword>
<dbReference type="EMBL" id="LAVV01011275">
    <property type="protein sequence ID" value="KNZ47968.1"/>
    <property type="molecule type" value="Genomic_DNA"/>
</dbReference>
<dbReference type="OrthoDB" id="10252486at2759"/>
<evidence type="ECO:0008006" key="4">
    <source>
        <dbReference type="Google" id="ProtNLM"/>
    </source>
</evidence>
<dbReference type="SUPFAM" id="SSF46950">
    <property type="entry name" value="Double-stranded DNA-binding domain"/>
    <property type="match status" value="1"/>
</dbReference>
<dbReference type="GO" id="GO:0003677">
    <property type="term" value="F:DNA binding"/>
    <property type="evidence" value="ECO:0007669"/>
    <property type="project" value="InterPro"/>
</dbReference>
<dbReference type="STRING" id="27349.A0A0L6UHH7"/>
<protein>
    <recommendedName>
        <fullName evidence="4">Programmed cell death protein 5</fullName>
    </recommendedName>
</protein>
<accession>A0A0L6UHH7</accession>
<evidence type="ECO:0000313" key="3">
    <source>
        <dbReference type="Proteomes" id="UP000037035"/>
    </source>
</evidence>
<proteinExistence type="inferred from homology"/>
<evidence type="ECO:0000313" key="2">
    <source>
        <dbReference type="EMBL" id="KNZ47968.1"/>
    </source>
</evidence>
<dbReference type="AlphaFoldDB" id="A0A0L6UHH7"/>
<dbReference type="VEuPathDB" id="FungiDB:VP01_5g5"/>
<name>A0A0L6UHH7_9BASI</name>
<dbReference type="PANTHER" id="PTHR10840:SF0">
    <property type="entry name" value="PROGRAMMED CELL DEATH PROTEIN 5"/>
    <property type="match status" value="1"/>
</dbReference>
<dbReference type="GO" id="GO:0005829">
    <property type="term" value="C:cytosol"/>
    <property type="evidence" value="ECO:0007669"/>
    <property type="project" value="TreeGrafter"/>
</dbReference>